<evidence type="ECO:0000256" key="7">
    <source>
        <dbReference type="RuleBase" id="RU363032"/>
    </source>
</evidence>
<dbReference type="Proteomes" id="UP001501842">
    <property type="component" value="Unassembled WGS sequence"/>
</dbReference>
<keyword evidence="4 7" id="KW-0812">Transmembrane</keyword>
<dbReference type="Pfam" id="PF00528">
    <property type="entry name" value="BPD_transp_1"/>
    <property type="match status" value="1"/>
</dbReference>
<dbReference type="CDD" id="cd06261">
    <property type="entry name" value="TM_PBP2"/>
    <property type="match status" value="1"/>
</dbReference>
<keyword evidence="2 7" id="KW-0813">Transport</keyword>
<evidence type="ECO:0000256" key="1">
    <source>
        <dbReference type="ARBA" id="ARBA00004651"/>
    </source>
</evidence>
<feature type="domain" description="ABC transmembrane type-1" evidence="8">
    <location>
        <begin position="81"/>
        <end position="270"/>
    </location>
</feature>
<keyword evidence="6 7" id="KW-0472">Membrane</keyword>
<comment type="similarity">
    <text evidence="7">Belongs to the binding-protein-dependent transport system permease family.</text>
</comment>
<dbReference type="EMBL" id="BAAATZ010000007">
    <property type="protein sequence ID" value="GAA2724340.1"/>
    <property type="molecule type" value="Genomic_DNA"/>
</dbReference>
<evidence type="ECO:0000256" key="5">
    <source>
        <dbReference type="ARBA" id="ARBA00022989"/>
    </source>
</evidence>
<feature type="transmembrane region" description="Helical" evidence="7">
    <location>
        <begin position="85"/>
        <end position="108"/>
    </location>
</feature>
<organism evidence="9 10">
    <name type="scientific">Actinocorallia aurantiaca</name>
    <dbReference type="NCBI Taxonomy" id="46204"/>
    <lineage>
        <taxon>Bacteria</taxon>
        <taxon>Bacillati</taxon>
        <taxon>Actinomycetota</taxon>
        <taxon>Actinomycetes</taxon>
        <taxon>Streptosporangiales</taxon>
        <taxon>Thermomonosporaceae</taxon>
        <taxon>Actinocorallia</taxon>
    </lineage>
</organism>
<reference evidence="9 10" key="1">
    <citation type="journal article" date="2019" name="Int. J. Syst. Evol. Microbiol.">
        <title>The Global Catalogue of Microorganisms (GCM) 10K type strain sequencing project: providing services to taxonomists for standard genome sequencing and annotation.</title>
        <authorList>
            <consortium name="The Broad Institute Genomics Platform"/>
            <consortium name="The Broad Institute Genome Sequencing Center for Infectious Disease"/>
            <person name="Wu L."/>
            <person name="Ma J."/>
        </authorList>
    </citation>
    <scope>NUCLEOTIDE SEQUENCE [LARGE SCALE GENOMIC DNA]</scope>
    <source>
        <strain evidence="9 10">JCM 8201</strain>
    </source>
</reference>
<gene>
    <name evidence="9" type="ORF">GCM10010439_21750</name>
</gene>
<evidence type="ECO:0000256" key="4">
    <source>
        <dbReference type="ARBA" id="ARBA00022692"/>
    </source>
</evidence>
<comment type="caution">
    <text evidence="9">The sequence shown here is derived from an EMBL/GenBank/DDBJ whole genome shotgun (WGS) entry which is preliminary data.</text>
</comment>
<keyword evidence="10" id="KW-1185">Reference proteome</keyword>
<proteinExistence type="inferred from homology"/>
<dbReference type="InterPro" id="IPR035906">
    <property type="entry name" value="MetI-like_sf"/>
</dbReference>
<dbReference type="PANTHER" id="PTHR43386:SF25">
    <property type="entry name" value="PEPTIDE ABC TRANSPORTER PERMEASE PROTEIN"/>
    <property type="match status" value="1"/>
</dbReference>
<evidence type="ECO:0000256" key="3">
    <source>
        <dbReference type="ARBA" id="ARBA00022475"/>
    </source>
</evidence>
<dbReference type="PANTHER" id="PTHR43386">
    <property type="entry name" value="OLIGOPEPTIDE TRANSPORT SYSTEM PERMEASE PROTEIN APPC"/>
    <property type="match status" value="1"/>
</dbReference>
<dbReference type="Gene3D" id="1.10.3720.10">
    <property type="entry name" value="MetI-like"/>
    <property type="match status" value="1"/>
</dbReference>
<keyword evidence="5 7" id="KW-1133">Transmembrane helix</keyword>
<dbReference type="InterPro" id="IPR050366">
    <property type="entry name" value="BP-dependent_transpt_permease"/>
</dbReference>
<feature type="transmembrane region" description="Helical" evidence="7">
    <location>
        <begin position="202"/>
        <end position="227"/>
    </location>
</feature>
<feature type="transmembrane region" description="Helical" evidence="7">
    <location>
        <begin position="120"/>
        <end position="139"/>
    </location>
</feature>
<accession>A0ABN3U451</accession>
<evidence type="ECO:0000313" key="10">
    <source>
        <dbReference type="Proteomes" id="UP001501842"/>
    </source>
</evidence>
<dbReference type="InterPro" id="IPR000515">
    <property type="entry name" value="MetI-like"/>
</dbReference>
<feature type="transmembrane region" description="Helical" evidence="7">
    <location>
        <begin position="247"/>
        <end position="270"/>
    </location>
</feature>
<evidence type="ECO:0000256" key="6">
    <source>
        <dbReference type="ARBA" id="ARBA00023136"/>
    </source>
</evidence>
<comment type="subcellular location">
    <subcellularLocation>
        <location evidence="1 7">Cell membrane</location>
        <topology evidence="1 7">Multi-pass membrane protein</topology>
    </subcellularLocation>
</comment>
<evidence type="ECO:0000259" key="8">
    <source>
        <dbReference type="PROSITE" id="PS50928"/>
    </source>
</evidence>
<evidence type="ECO:0000313" key="9">
    <source>
        <dbReference type="EMBL" id="GAA2724340.1"/>
    </source>
</evidence>
<dbReference type="PROSITE" id="PS50928">
    <property type="entry name" value="ABC_TM1"/>
    <property type="match status" value="1"/>
</dbReference>
<feature type="transmembrane region" description="Helical" evidence="7">
    <location>
        <begin position="145"/>
        <end position="163"/>
    </location>
</feature>
<evidence type="ECO:0000256" key="2">
    <source>
        <dbReference type="ARBA" id="ARBA00022448"/>
    </source>
</evidence>
<dbReference type="SUPFAM" id="SSF161098">
    <property type="entry name" value="MetI-like"/>
    <property type="match status" value="1"/>
</dbReference>
<feature type="transmembrane region" description="Helical" evidence="7">
    <location>
        <begin position="20"/>
        <end position="41"/>
    </location>
</feature>
<sequence length="283" mass="29899">MTTPTLPEARWKAWRPARPALLAAWTVIALIVLAAAFPGLFTGRDPLELEPAVAMRGPSPEHWFGTDQLGRDLFTRVVYGTRPSLLVGLGALTLALAAGALYGLAAALLGRFADVALMRLLDVLLALPQLLVALLALTVLGSGQVNLMIAIALSLLPAYARLVRAEALVVRRSGYLESAVLLGQHPLVQAFRHVLPNALGPLLVLGTVGFGMAVIAASGLSFLGFGAEPPSPEWGVMLSEGRDYLQTAWWLGVFPGAAITLTVVAVSVAGRSAQARFTRRTTL</sequence>
<dbReference type="RefSeq" id="WP_344450172.1">
    <property type="nucleotide sequence ID" value="NZ_BAAATZ010000007.1"/>
</dbReference>
<keyword evidence="3" id="KW-1003">Cell membrane</keyword>
<protein>
    <submittedName>
        <fullName evidence="9">ABC transporter permease</fullName>
    </submittedName>
</protein>
<name>A0ABN3U451_9ACTN</name>